<dbReference type="Pfam" id="PF09084">
    <property type="entry name" value="NMT1"/>
    <property type="match status" value="1"/>
</dbReference>
<reference evidence="4" key="1">
    <citation type="submission" date="2018-07" db="EMBL/GenBank/DDBJ databases">
        <authorList>
            <person name="Safronova V.I."/>
            <person name="Chirak E.R."/>
            <person name="Sazanova A.L."/>
        </authorList>
    </citation>
    <scope>NUCLEOTIDE SEQUENCE [LARGE SCALE GENOMIC DNA]</scope>
    <source>
        <strain evidence="4">RCAM04685</strain>
    </source>
</reference>
<organism evidence="3 4">
    <name type="scientific">Bosea caraganae</name>
    <dbReference type="NCBI Taxonomy" id="2763117"/>
    <lineage>
        <taxon>Bacteria</taxon>
        <taxon>Pseudomonadati</taxon>
        <taxon>Pseudomonadota</taxon>
        <taxon>Alphaproteobacteria</taxon>
        <taxon>Hyphomicrobiales</taxon>
        <taxon>Boseaceae</taxon>
        <taxon>Bosea</taxon>
    </lineage>
</organism>
<dbReference type="OrthoDB" id="9806288at2"/>
<dbReference type="Proteomes" id="UP000255207">
    <property type="component" value="Unassembled WGS sequence"/>
</dbReference>
<feature type="chain" id="PRO_5030068205" evidence="1">
    <location>
        <begin position="20"/>
        <end position="332"/>
    </location>
</feature>
<dbReference type="PANTHER" id="PTHR30024">
    <property type="entry name" value="ALIPHATIC SULFONATES-BINDING PROTEIN-RELATED"/>
    <property type="match status" value="1"/>
</dbReference>
<comment type="caution">
    <text evidence="3">The sequence shown here is derived from an EMBL/GenBank/DDBJ whole genome shotgun (WGS) entry which is preliminary data.</text>
</comment>
<feature type="signal peptide" evidence="1">
    <location>
        <begin position="1"/>
        <end position="19"/>
    </location>
</feature>
<evidence type="ECO:0000259" key="2">
    <source>
        <dbReference type="Pfam" id="PF09084"/>
    </source>
</evidence>
<accession>A0A370L055</accession>
<feature type="domain" description="SsuA/THI5-like" evidence="2">
    <location>
        <begin position="34"/>
        <end position="261"/>
    </location>
</feature>
<dbReference type="RefSeq" id="WP_114831671.1">
    <property type="nucleotide sequence ID" value="NZ_QQTO01000011.1"/>
</dbReference>
<evidence type="ECO:0000313" key="4">
    <source>
        <dbReference type="Proteomes" id="UP000255207"/>
    </source>
</evidence>
<gene>
    <name evidence="3" type="ORF">DWE98_23085</name>
</gene>
<keyword evidence="1" id="KW-0732">Signal</keyword>
<dbReference type="InterPro" id="IPR015168">
    <property type="entry name" value="SsuA/THI5"/>
</dbReference>
<dbReference type="Gene3D" id="3.40.190.10">
    <property type="entry name" value="Periplasmic binding protein-like II"/>
    <property type="match status" value="2"/>
</dbReference>
<evidence type="ECO:0000313" key="3">
    <source>
        <dbReference type="EMBL" id="RDJ20633.1"/>
    </source>
</evidence>
<dbReference type="EMBL" id="QQTP01000016">
    <property type="protein sequence ID" value="RDJ20633.1"/>
    <property type="molecule type" value="Genomic_DNA"/>
</dbReference>
<keyword evidence="4" id="KW-1185">Reference proteome</keyword>
<proteinExistence type="predicted"/>
<protein>
    <submittedName>
        <fullName evidence="3">ABC transporter substrate-binding protein</fullName>
    </submittedName>
</protein>
<sequence length="332" mass="36357">MIRMICLLFALLFGLPAQAQQKVVFAFGSDGFLFLPYYVAVGAGYFEREGIKPELVVLNGGPLAMAAILSGDADVMGSGIHLNIEAQMRKQDVKAFAALVTHVPSQLIIQGDIAKKAGITEQTPIAERLKLLKGLRIGITGVGSSTDKFLRSMLNFVKIDPERDVTIVPMGTAAPLLAAFSQKRIDAYVFSSPTAETGRLKFGGATLVNLGSGEFEPLKDFLYNCLTARADWLKKNAETTRKIVRATTSALELIQKDPEAAQKAALPFFDKLDPALYKEAYRQSMSSYPLSPRIDEPGVEANYVFEEEAEGKRPNVDPKVLYTNDYIEPAKR</sequence>
<dbReference type="SUPFAM" id="SSF53850">
    <property type="entry name" value="Periplasmic binding protein-like II"/>
    <property type="match status" value="1"/>
</dbReference>
<dbReference type="AlphaFoldDB" id="A0A370L055"/>
<name>A0A370L055_9HYPH</name>
<evidence type="ECO:0000256" key="1">
    <source>
        <dbReference type="SAM" id="SignalP"/>
    </source>
</evidence>